<dbReference type="RefSeq" id="WP_249099554.1">
    <property type="nucleotide sequence ID" value="NZ_JAMAST010000004.1"/>
</dbReference>
<evidence type="ECO:0000256" key="5">
    <source>
        <dbReference type="ARBA" id="ARBA00023136"/>
    </source>
</evidence>
<evidence type="ECO:0000313" key="8">
    <source>
        <dbReference type="Proteomes" id="UP001203004"/>
    </source>
</evidence>
<comment type="subcellular location">
    <subcellularLocation>
        <location evidence="1">Cell membrane</location>
        <topology evidence="1">Multi-pass membrane protein</topology>
    </subcellularLocation>
</comment>
<dbReference type="PANTHER" id="PTHR30086">
    <property type="entry name" value="ARGININE EXPORTER PROTEIN ARGO"/>
    <property type="match status" value="1"/>
</dbReference>
<organism evidence="7 8">
    <name type="scientific">Sporolactobacillus mangiferae</name>
    <dbReference type="NCBI Taxonomy" id="2940498"/>
    <lineage>
        <taxon>Bacteria</taxon>
        <taxon>Bacillati</taxon>
        <taxon>Bacillota</taxon>
        <taxon>Bacilli</taxon>
        <taxon>Bacillales</taxon>
        <taxon>Sporolactobacillaceae</taxon>
        <taxon>Sporolactobacillus</taxon>
    </lineage>
</organism>
<keyword evidence="4 6" id="KW-1133">Transmembrane helix</keyword>
<dbReference type="Pfam" id="PF01810">
    <property type="entry name" value="LysE"/>
    <property type="match status" value="1"/>
</dbReference>
<feature type="transmembrane region" description="Helical" evidence="6">
    <location>
        <begin position="70"/>
        <end position="91"/>
    </location>
</feature>
<evidence type="ECO:0000313" key="7">
    <source>
        <dbReference type="EMBL" id="MCL1631484.1"/>
    </source>
</evidence>
<dbReference type="Proteomes" id="UP001203004">
    <property type="component" value="Unassembled WGS sequence"/>
</dbReference>
<evidence type="ECO:0000256" key="3">
    <source>
        <dbReference type="ARBA" id="ARBA00022692"/>
    </source>
</evidence>
<sequence>MFLALIHGFVLALGLILPLGAQNIFIFTQGTQAKRAMQCLPAVLTAAVSDTFLILLAVEGASLILLSHPFLKEMLLLVGSILLLIIGWSIWHSPSETEEGTSNMLSAKRQMLFAASVSLLNPHAVLDTVGVIGTNALNYDGNEKWAFAIACICVSWIWFFGLAITGQLLGKTERLKQWMIYINKLSAVLVWMIGGYLLIQFLHGVM</sequence>
<dbReference type="InterPro" id="IPR001123">
    <property type="entry name" value="LeuE-type"/>
</dbReference>
<feature type="transmembrane region" description="Helical" evidence="6">
    <location>
        <begin position="6"/>
        <end position="27"/>
    </location>
</feature>
<evidence type="ECO:0000256" key="6">
    <source>
        <dbReference type="SAM" id="Phobius"/>
    </source>
</evidence>
<dbReference type="PANTHER" id="PTHR30086:SF20">
    <property type="entry name" value="ARGININE EXPORTER PROTEIN ARGO-RELATED"/>
    <property type="match status" value="1"/>
</dbReference>
<feature type="transmembrane region" description="Helical" evidence="6">
    <location>
        <begin position="181"/>
        <end position="202"/>
    </location>
</feature>
<keyword evidence="3 6" id="KW-0812">Transmembrane</keyword>
<keyword evidence="5 6" id="KW-0472">Membrane</keyword>
<gene>
    <name evidence="7" type="ORF">M3N64_05910</name>
</gene>
<feature type="transmembrane region" description="Helical" evidence="6">
    <location>
        <begin position="112"/>
        <end position="133"/>
    </location>
</feature>
<keyword evidence="8" id="KW-1185">Reference proteome</keyword>
<comment type="caution">
    <text evidence="7">The sequence shown here is derived from an EMBL/GenBank/DDBJ whole genome shotgun (WGS) entry which is preliminary data.</text>
</comment>
<name>A0ABT0M9F2_9BACL</name>
<proteinExistence type="predicted"/>
<keyword evidence="2" id="KW-1003">Cell membrane</keyword>
<evidence type="ECO:0000256" key="2">
    <source>
        <dbReference type="ARBA" id="ARBA00022475"/>
    </source>
</evidence>
<dbReference type="EMBL" id="JAMAST010000004">
    <property type="protein sequence ID" value="MCL1631484.1"/>
    <property type="molecule type" value="Genomic_DNA"/>
</dbReference>
<feature type="transmembrane region" description="Helical" evidence="6">
    <location>
        <begin position="39"/>
        <end position="58"/>
    </location>
</feature>
<reference evidence="7 8" key="1">
    <citation type="submission" date="2022-05" db="EMBL/GenBank/DDBJ databases">
        <title>Sporolactobacillus sp nov CPB3-1, isolated from tree bark (Mangifera indica L.).</title>
        <authorList>
            <person name="Phuengjayaem S."/>
            <person name="Tanasupawat S."/>
        </authorList>
    </citation>
    <scope>NUCLEOTIDE SEQUENCE [LARGE SCALE GENOMIC DNA]</scope>
    <source>
        <strain evidence="7 8">CPB3-1</strain>
    </source>
</reference>
<accession>A0ABT0M9F2</accession>
<protein>
    <submittedName>
        <fullName evidence="7">LysE family transporter</fullName>
    </submittedName>
</protein>
<feature type="transmembrane region" description="Helical" evidence="6">
    <location>
        <begin position="145"/>
        <end position="169"/>
    </location>
</feature>
<evidence type="ECO:0000256" key="1">
    <source>
        <dbReference type="ARBA" id="ARBA00004651"/>
    </source>
</evidence>
<evidence type="ECO:0000256" key="4">
    <source>
        <dbReference type="ARBA" id="ARBA00022989"/>
    </source>
</evidence>